<organism evidence="2 3">
    <name type="scientific">Sphingobium yanoikuyae</name>
    <name type="common">Sphingomonas yanoikuyae</name>
    <dbReference type="NCBI Taxonomy" id="13690"/>
    <lineage>
        <taxon>Bacteria</taxon>
        <taxon>Pseudomonadati</taxon>
        <taxon>Pseudomonadota</taxon>
        <taxon>Alphaproteobacteria</taxon>
        <taxon>Sphingomonadales</taxon>
        <taxon>Sphingomonadaceae</taxon>
        <taxon>Sphingobium</taxon>
    </lineage>
</organism>
<evidence type="ECO:0000313" key="3">
    <source>
        <dbReference type="Proteomes" id="UP000037029"/>
    </source>
</evidence>
<sequence length="63" mass="6886">MGLSKITRGLSKVGLAFEALGYVVAGAKALVRAVRGAPDGRRDDERQEQDQHTDESRLFKQAD</sequence>
<protein>
    <submittedName>
        <fullName evidence="2">Uncharacterized protein</fullName>
    </submittedName>
</protein>
<evidence type="ECO:0000313" key="2">
    <source>
        <dbReference type="EMBL" id="ATP19809.1"/>
    </source>
</evidence>
<feature type="region of interest" description="Disordered" evidence="1">
    <location>
        <begin position="35"/>
        <end position="63"/>
    </location>
</feature>
<proteinExistence type="predicted"/>
<name>A0A0J9CVG3_SPHYA</name>
<evidence type="ECO:0000256" key="1">
    <source>
        <dbReference type="SAM" id="MobiDB-lite"/>
    </source>
</evidence>
<gene>
    <name evidence="2" type="ORF">BV87_16340</name>
</gene>
<dbReference type="Proteomes" id="UP000037029">
    <property type="component" value="Chromosome"/>
</dbReference>
<dbReference type="EMBL" id="CP020925">
    <property type="protein sequence ID" value="ATP19809.1"/>
    <property type="molecule type" value="Genomic_DNA"/>
</dbReference>
<reference evidence="2 3" key="1">
    <citation type="submission" date="2017-04" db="EMBL/GenBank/DDBJ databases">
        <title>Characterization, genome and methylation analysis of a phthalic acid esters degrading strain Sphingobium yanoikuyae SHJ.</title>
        <authorList>
            <person name="Feng L."/>
        </authorList>
    </citation>
    <scope>NUCLEOTIDE SEQUENCE [LARGE SCALE GENOMIC DNA]</scope>
    <source>
        <strain evidence="2 3">SHJ</strain>
    </source>
</reference>
<accession>A0A0J9CVG3</accession>
<feature type="compositionally biased region" description="Basic and acidic residues" evidence="1">
    <location>
        <begin position="38"/>
        <end position="63"/>
    </location>
</feature>
<dbReference type="AlphaFoldDB" id="A0A0J9CVG3"/>